<keyword evidence="4" id="KW-0808">Transferase</keyword>
<dbReference type="InterPro" id="IPR013656">
    <property type="entry name" value="PAS_4"/>
</dbReference>
<dbReference type="Pfam" id="PF01590">
    <property type="entry name" value="GAF"/>
    <property type="match status" value="1"/>
</dbReference>
<dbReference type="SMART" id="SM00091">
    <property type="entry name" value="PAS"/>
    <property type="match status" value="7"/>
</dbReference>
<dbReference type="InterPro" id="IPR052162">
    <property type="entry name" value="Sensor_kinase/Photoreceptor"/>
</dbReference>
<evidence type="ECO:0000256" key="5">
    <source>
        <dbReference type="ARBA" id="ARBA00022777"/>
    </source>
</evidence>
<dbReference type="Pfam" id="PF13188">
    <property type="entry name" value="PAS_8"/>
    <property type="match status" value="1"/>
</dbReference>
<dbReference type="InterPro" id="IPR001610">
    <property type="entry name" value="PAC"/>
</dbReference>
<evidence type="ECO:0000256" key="3">
    <source>
        <dbReference type="ARBA" id="ARBA00022553"/>
    </source>
</evidence>
<dbReference type="SMART" id="SM00387">
    <property type="entry name" value="HATPase_c"/>
    <property type="match status" value="1"/>
</dbReference>
<keyword evidence="3" id="KW-0597">Phosphoprotein</keyword>
<dbReference type="PROSITE" id="PS50113">
    <property type="entry name" value="PAC"/>
    <property type="match status" value="4"/>
</dbReference>
<dbReference type="InterPro" id="IPR000700">
    <property type="entry name" value="PAS-assoc_C"/>
</dbReference>
<dbReference type="Gene3D" id="2.10.70.100">
    <property type="match status" value="1"/>
</dbReference>
<dbReference type="EC" id="2.7.13.3" evidence="2"/>
<dbReference type="Pfam" id="PF08448">
    <property type="entry name" value="PAS_4"/>
    <property type="match status" value="2"/>
</dbReference>
<feature type="domain" description="PAS" evidence="7">
    <location>
        <begin position="935"/>
        <end position="1005"/>
    </location>
</feature>
<keyword evidence="5" id="KW-0418">Kinase</keyword>
<feature type="domain" description="Histidine kinase" evidence="6">
    <location>
        <begin position="1357"/>
        <end position="1554"/>
    </location>
</feature>
<organism evidence="9 10">
    <name type="scientific">Hymenobacter aerilatus</name>
    <dbReference type="NCBI Taxonomy" id="2932251"/>
    <lineage>
        <taxon>Bacteria</taxon>
        <taxon>Pseudomonadati</taxon>
        <taxon>Bacteroidota</taxon>
        <taxon>Cytophagia</taxon>
        <taxon>Cytophagales</taxon>
        <taxon>Hymenobacteraceae</taxon>
        <taxon>Hymenobacter</taxon>
    </lineage>
</organism>
<dbReference type="PANTHER" id="PTHR43304:SF1">
    <property type="entry name" value="PAC DOMAIN-CONTAINING PROTEIN"/>
    <property type="match status" value="1"/>
</dbReference>
<comment type="catalytic activity">
    <reaction evidence="1">
        <text>ATP + protein L-histidine = ADP + protein N-phospho-L-histidine.</text>
        <dbReference type="EC" id="2.7.13.3"/>
    </reaction>
</comment>
<feature type="domain" description="PAC" evidence="8">
    <location>
        <begin position="883"/>
        <end position="934"/>
    </location>
</feature>
<name>A0A8T9STC4_9BACT</name>
<proteinExistence type="predicted"/>
<feature type="domain" description="PAC" evidence="8">
    <location>
        <begin position="1008"/>
        <end position="1060"/>
    </location>
</feature>
<dbReference type="InterPro" id="IPR013655">
    <property type="entry name" value="PAS_fold_3"/>
</dbReference>
<dbReference type="InterPro" id="IPR003594">
    <property type="entry name" value="HATPase_dom"/>
</dbReference>
<dbReference type="CDD" id="cd16917">
    <property type="entry name" value="HATPase_UhpB-NarQ-NarX-like"/>
    <property type="match status" value="1"/>
</dbReference>
<evidence type="ECO:0000259" key="8">
    <source>
        <dbReference type="PROSITE" id="PS50113"/>
    </source>
</evidence>
<reference evidence="9 10" key="1">
    <citation type="submission" date="2022-04" db="EMBL/GenBank/DDBJ databases">
        <title>Hymenobacter sp. isolated from the air.</title>
        <authorList>
            <person name="Won M."/>
            <person name="Lee C.-M."/>
            <person name="Woen H.-Y."/>
            <person name="Kwon S.-W."/>
        </authorList>
    </citation>
    <scope>NUCLEOTIDE SEQUENCE [LARGE SCALE GENOMIC DNA]</scope>
    <source>
        <strain evidence="10">5413 J-13</strain>
    </source>
</reference>
<dbReference type="RefSeq" id="WP_245093028.1">
    <property type="nucleotide sequence ID" value="NZ_CP095053.1"/>
</dbReference>
<evidence type="ECO:0000256" key="4">
    <source>
        <dbReference type="ARBA" id="ARBA00022679"/>
    </source>
</evidence>
<sequence>MEPPHSVPPNSSQLAALAAATALLNALPWGVLVLDADGFIRYINQQAAHWCDTPPAAVVDQPLADAPLPPALGAALQHMLASEAVASHEVWLPHTALWLSLKAAPAPDGQHWVFWENITGRKQAEAAQQHSSRLLLDLEEVAHTGSYDVDLASGSFYFSDGMYRLFGEVPKAFVPTLEFIDARSHPHDADLVRPVLEEAVRTKQPYTYRRRISRPTGEWRTLEAHGEVRCDAAGNAVQLRGLVQDITERVQAEQALHANRELLRATIDSSLDMVQVFEAVRDEQGVVVDFKWVLNNTAAEQYYGDVIGQRLRQLNPGVVEEGIFDVFRQVLETGVPDQREHHYVHEQFDGWFYQSTVKLGDGVTTTTHDISQRKQAEQELRETKELLQATLDSSHYVVQAFEAVRDASGKIVDFTWILNNRVWLERYGPPMAGKSLLQENPGVVETGLFDLFVQVVETGVPVDHEQYYAHEQFEAWFHQTLVRMRDGFVMTTAEITERKLAQQEIFRLKDELAQQAEDKYRTLFNAMAEGFALNQLVRDAHGRAVDARYLELNPAFEQQTGLNRAHAVGQLASALFPIFYADWLVVAERVLQAKQPERFEHYVADTDRWYVFYMTPVSGADLFGVFYDDITQRKKEEQTRRASEAQQAYLLQLTDALRPLADAREIQRTATRVLGEYFGLGRAMYAEITLDGETVVVTDNYLSGRFPAFTGSFPLSAYGPIIERARHGEPLIVEDVAAEAELTEEEKFNYQVIGSTAFVTHPLLKGGRWVANLVVHQGEPRRWTPDEIALLRETAERTWAAVERARAEEARRLSEERLQALVTNLPGAAVFIVGADLRYQLAEGEALYAAGFNPASLLGRTLYEAMPPTLATEHERHYRLALAGQSFSLENEAHGHTYISRGVPLFDAAGHVGSVLVVSYDITERKRVEEALRISEEQFRTFVNLVPDLLWRSTTASDTTWYNQQWYEYTGQTLEDAADYGWTDVIHPDDRAASARRYQTAVTNGQFLRQEHRIRSVQGEYRWFQVQVRPVRNEHGEIITWFGAATDIHARKLAEMHQRQTEERYRKQLEQQVLERTQQLQESRDLLQSVLDNSLISMSVLQAVRNEAGQVQDFRLALVNKELERETGRTDLVGKLYAAEYPGIRQVGLFDLMLRALASDAPQGMEYFYDHEGFSRWFTCQFVKMGDGLVATNLDITERKTAEQERLKNLRLLEQAETVAGLGSWDYDLVTNTMRWSDGMYHLLGLQLGMPVGPDVYLQFVAKEDRARAEQLVHNLTTGSSGFEETLRLRVKGQVKTVRTKAVVLRNEAGQPTRVLGVDLDISELQRLEADNLRLRLTQQQALFEAVQEAQEAERGRLAESLHNGIGQILYATKLRFDRLPTPPPDTTPELAAVRREADQLLVEAIRQTRALSHELVPLALEDFGLTAALHDICQKMSAPRLHMHCHIVLDSDTAPLPPALQMALYRMAQELAQNIVKHAHGATQASLELETMPGWVLLRAEDNGPGFGATLAGSSGLGLRSIRDRVALLRGQLQTGSAPTGGAYVRIRIPYPDFLSS</sequence>
<dbReference type="InterPro" id="IPR035965">
    <property type="entry name" value="PAS-like_dom_sf"/>
</dbReference>
<dbReference type="InterPro" id="IPR005467">
    <property type="entry name" value="His_kinase_dom"/>
</dbReference>
<dbReference type="SUPFAM" id="SSF55874">
    <property type="entry name" value="ATPase domain of HSP90 chaperone/DNA topoisomerase II/histidine kinase"/>
    <property type="match status" value="1"/>
</dbReference>
<dbReference type="Proteomes" id="UP000829925">
    <property type="component" value="Chromosome"/>
</dbReference>
<evidence type="ECO:0000313" key="9">
    <source>
        <dbReference type="EMBL" id="UOR05065.1"/>
    </source>
</evidence>
<dbReference type="InterPro" id="IPR036890">
    <property type="entry name" value="HATPase_C_sf"/>
</dbReference>
<evidence type="ECO:0000256" key="2">
    <source>
        <dbReference type="ARBA" id="ARBA00012438"/>
    </source>
</evidence>
<dbReference type="PROSITE" id="PS50109">
    <property type="entry name" value="HIS_KIN"/>
    <property type="match status" value="1"/>
</dbReference>
<dbReference type="NCBIfam" id="TIGR00229">
    <property type="entry name" value="sensory_box"/>
    <property type="match status" value="2"/>
</dbReference>
<dbReference type="FunFam" id="3.30.450.20:FF:000099">
    <property type="entry name" value="Sensory box sensor histidine kinase"/>
    <property type="match status" value="1"/>
</dbReference>
<dbReference type="Pfam" id="PF08447">
    <property type="entry name" value="PAS_3"/>
    <property type="match status" value="3"/>
</dbReference>
<dbReference type="SUPFAM" id="SSF55781">
    <property type="entry name" value="GAF domain-like"/>
    <property type="match status" value="1"/>
</dbReference>
<dbReference type="Gene3D" id="1.20.5.1930">
    <property type="match status" value="1"/>
</dbReference>
<evidence type="ECO:0000259" key="6">
    <source>
        <dbReference type="PROSITE" id="PS50109"/>
    </source>
</evidence>
<protein>
    <recommendedName>
        <fullName evidence="2">histidine kinase</fullName>
        <ecNumber evidence="2">2.7.13.3</ecNumber>
    </recommendedName>
</protein>
<keyword evidence="10" id="KW-1185">Reference proteome</keyword>
<dbReference type="KEGG" id="haei:MUN82_19270"/>
<dbReference type="Gene3D" id="3.30.565.10">
    <property type="entry name" value="Histidine kinase-like ATPase, C-terminal domain"/>
    <property type="match status" value="1"/>
</dbReference>
<dbReference type="PANTHER" id="PTHR43304">
    <property type="entry name" value="PHYTOCHROME-LIKE PROTEIN CPH1"/>
    <property type="match status" value="1"/>
</dbReference>
<accession>A0A8T9STC4</accession>
<feature type="domain" description="PAC" evidence="8">
    <location>
        <begin position="206"/>
        <end position="258"/>
    </location>
</feature>
<evidence type="ECO:0000259" key="7">
    <source>
        <dbReference type="PROSITE" id="PS50112"/>
    </source>
</evidence>
<dbReference type="SMART" id="SM00086">
    <property type="entry name" value="PAC"/>
    <property type="match status" value="4"/>
</dbReference>
<dbReference type="InterPro" id="IPR003018">
    <property type="entry name" value="GAF"/>
</dbReference>
<evidence type="ECO:0000256" key="1">
    <source>
        <dbReference type="ARBA" id="ARBA00000085"/>
    </source>
</evidence>
<gene>
    <name evidence="9" type="ORF">MUN82_19270</name>
</gene>
<dbReference type="PROSITE" id="PS50112">
    <property type="entry name" value="PAS"/>
    <property type="match status" value="1"/>
</dbReference>
<dbReference type="InterPro" id="IPR000014">
    <property type="entry name" value="PAS"/>
</dbReference>
<dbReference type="GO" id="GO:0004673">
    <property type="term" value="F:protein histidine kinase activity"/>
    <property type="evidence" value="ECO:0007669"/>
    <property type="project" value="UniProtKB-EC"/>
</dbReference>
<dbReference type="CDD" id="cd00130">
    <property type="entry name" value="PAS"/>
    <property type="match status" value="3"/>
</dbReference>
<dbReference type="EMBL" id="CP095053">
    <property type="protein sequence ID" value="UOR05065.1"/>
    <property type="molecule type" value="Genomic_DNA"/>
</dbReference>
<dbReference type="Gene3D" id="3.30.450.20">
    <property type="entry name" value="PAS domain"/>
    <property type="match status" value="9"/>
</dbReference>
<dbReference type="Pfam" id="PF02518">
    <property type="entry name" value="HATPase_c"/>
    <property type="match status" value="1"/>
</dbReference>
<evidence type="ECO:0000313" key="10">
    <source>
        <dbReference type="Proteomes" id="UP000829925"/>
    </source>
</evidence>
<dbReference type="InterPro" id="IPR029016">
    <property type="entry name" value="GAF-like_dom_sf"/>
</dbReference>
<dbReference type="SMART" id="SM00065">
    <property type="entry name" value="GAF"/>
    <property type="match status" value="1"/>
</dbReference>
<feature type="domain" description="PAC" evidence="8">
    <location>
        <begin position="1281"/>
        <end position="1334"/>
    </location>
</feature>
<dbReference type="SUPFAM" id="SSF55785">
    <property type="entry name" value="PYP-like sensor domain (PAS domain)"/>
    <property type="match status" value="9"/>
</dbReference>
<dbReference type="Gene3D" id="3.30.450.40">
    <property type="match status" value="1"/>
</dbReference>